<feature type="domain" description="C2H2-type" evidence="14">
    <location>
        <begin position="454"/>
        <end position="481"/>
    </location>
</feature>
<dbReference type="Pfam" id="PF00096">
    <property type="entry name" value="zf-C2H2"/>
    <property type="match status" value="6"/>
</dbReference>
<evidence type="ECO:0000256" key="6">
    <source>
        <dbReference type="ARBA" id="ARBA00022771"/>
    </source>
</evidence>
<evidence type="ECO:0000256" key="8">
    <source>
        <dbReference type="ARBA" id="ARBA00023015"/>
    </source>
</evidence>
<dbReference type="GO" id="GO:0002682">
    <property type="term" value="P:regulation of immune system process"/>
    <property type="evidence" value="ECO:0007669"/>
    <property type="project" value="TreeGrafter"/>
</dbReference>
<keyword evidence="4" id="KW-0479">Metal-binding</keyword>
<organism evidence="15 16">
    <name type="scientific">Xyrichtys novacula</name>
    <name type="common">Pearly razorfish</name>
    <name type="synonym">Hemipteronotus novacula</name>
    <dbReference type="NCBI Taxonomy" id="13765"/>
    <lineage>
        <taxon>Eukaryota</taxon>
        <taxon>Metazoa</taxon>
        <taxon>Chordata</taxon>
        <taxon>Craniata</taxon>
        <taxon>Vertebrata</taxon>
        <taxon>Euteleostomi</taxon>
        <taxon>Actinopterygii</taxon>
        <taxon>Neopterygii</taxon>
        <taxon>Teleostei</taxon>
        <taxon>Neoteleostei</taxon>
        <taxon>Acanthomorphata</taxon>
        <taxon>Eupercaria</taxon>
        <taxon>Labriformes</taxon>
        <taxon>Labridae</taxon>
        <taxon>Xyrichtys</taxon>
    </lineage>
</organism>
<evidence type="ECO:0000256" key="5">
    <source>
        <dbReference type="ARBA" id="ARBA00022737"/>
    </source>
</evidence>
<dbReference type="Proteomes" id="UP001178508">
    <property type="component" value="Chromosome 21"/>
</dbReference>
<feature type="domain" description="C2H2-type" evidence="14">
    <location>
        <begin position="426"/>
        <end position="453"/>
    </location>
</feature>
<dbReference type="FunFam" id="3.30.160.60:FF:000966">
    <property type="entry name" value="ZFP90 zinc finger protein"/>
    <property type="match status" value="2"/>
</dbReference>
<keyword evidence="9" id="KW-0238">DNA-binding</keyword>
<dbReference type="PROSITE" id="PS00028">
    <property type="entry name" value="ZINC_FINGER_C2H2_1"/>
    <property type="match status" value="6"/>
</dbReference>
<comment type="subcellular location">
    <subcellularLocation>
        <location evidence="2">Nucleus</location>
    </subcellularLocation>
</comment>
<evidence type="ECO:0000259" key="14">
    <source>
        <dbReference type="PROSITE" id="PS50157"/>
    </source>
</evidence>
<keyword evidence="10" id="KW-0804">Transcription</keyword>
<evidence type="ECO:0000256" key="1">
    <source>
        <dbReference type="ARBA" id="ARBA00003767"/>
    </source>
</evidence>
<evidence type="ECO:0000256" key="4">
    <source>
        <dbReference type="ARBA" id="ARBA00022723"/>
    </source>
</evidence>
<keyword evidence="8" id="KW-0805">Transcription regulation</keyword>
<dbReference type="PROSITE" id="PS50157">
    <property type="entry name" value="ZINC_FINGER_C2H2_2"/>
    <property type="match status" value="6"/>
</dbReference>
<dbReference type="SMART" id="SM00355">
    <property type="entry name" value="ZnF_C2H2"/>
    <property type="match status" value="8"/>
</dbReference>
<dbReference type="FunFam" id="3.30.160.60:FF:001480">
    <property type="entry name" value="Si:cabz01071911.3"/>
    <property type="match status" value="1"/>
</dbReference>
<evidence type="ECO:0000256" key="10">
    <source>
        <dbReference type="ARBA" id="ARBA00023163"/>
    </source>
</evidence>
<feature type="compositionally biased region" description="Basic and acidic residues" evidence="13">
    <location>
        <begin position="56"/>
        <end position="69"/>
    </location>
</feature>
<feature type="region of interest" description="Disordered" evidence="13">
    <location>
        <begin position="39"/>
        <end position="171"/>
    </location>
</feature>
<reference evidence="15" key="1">
    <citation type="submission" date="2023-08" db="EMBL/GenBank/DDBJ databases">
        <authorList>
            <person name="Alioto T."/>
            <person name="Alioto T."/>
            <person name="Gomez Garrido J."/>
        </authorList>
    </citation>
    <scope>NUCLEOTIDE SEQUENCE</scope>
</reference>
<name>A0AAV1H9X4_XYRNO</name>
<dbReference type="SUPFAM" id="SSF57667">
    <property type="entry name" value="beta-beta-alpha zinc fingers"/>
    <property type="match status" value="6"/>
</dbReference>
<dbReference type="GO" id="GO:0001227">
    <property type="term" value="F:DNA-binding transcription repressor activity, RNA polymerase II-specific"/>
    <property type="evidence" value="ECO:0007669"/>
    <property type="project" value="TreeGrafter"/>
</dbReference>
<dbReference type="InterPro" id="IPR013087">
    <property type="entry name" value="Znf_C2H2_type"/>
</dbReference>
<evidence type="ECO:0000256" key="11">
    <source>
        <dbReference type="ARBA" id="ARBA00023242"/>
    </source>
</evidence>
<dbReference type="GO" id="GO:0000978">
    <property type="term" value="F:RNA polymerase II cis-regulatory region sequence-specific DNA binding"/>
    <property type="evidence" value="ECO:0007669"/>
    <property type="project" value="TreeGrafter"/>
</dbReference>
<feature type="domain" description="C2H2-type" evidence="14">
    <location>
        <begin position="257"/>
        <end position="284"/>
    </location>
</feature>
<feature type="domain" description="C2H2-type" evidence="14">
    <location>
        <begin position="313"/>
        <end position="340"/>
    </location>
</feature>
<dbReference type="FunFam" id="3.30.160.60:FF:001155">
    <property type="entry name" value="Zinc finger 30C"/>
    <property type="match status" value="1"/>
</dbReference>
<protein>
    <submittedName>
        <fullName evidence="15">Gastrula zinc finger protein XlCGF57.1-like</fullName>
    </submittedName>
</protein>
<dbReference type="FunFam" id="3.30.160.60:FF:000646">
    <property type="entry name" value="Myeloid zinc finger 1"/>
    <property type="match status" value="1"/>
</dbReference>
<accession>A0AAV1H9X4</accession>
<evidence type="ECO:0000313" key="15">
    <source>
        <dbReference type="EMBL" id="CAJ1082827.1"/>
    </source>
</evidence>
<evidence type="ECO:0000256" key="13">
    <source>
        <dbReference type="SAM" id="MobiDB-lite"/>
    </source>
</evidence>
<sequence>MSKVQELRVLVNQRLSAAAEEIFELFERTILEYEEKLCGAKEKQHKQQTDFQQRADIQKLSESEEEQQKKSPSLNQVDPAKQPHIKEEQEELWSSQEGEQLQRPEEADISTIVFTSVPVKSEDDDGEKSQPQTGENGHTEHLKTEQNFNPDSHLDSVTHGKTSHSSEDERGNFDYVWEGTSEPQTSLNSADDTEYSDWKTSVSFSDCASSFDQKEQLQENRPIQKGVKPFGCSARGTRWHNKKHLSGHMVCHTKAGFSCSVCNKSFPWRGELVSHMRIHTEEKPNVSAGFDSRFSGIPNLILHPESQTDEKRFTCPVCEKSFSHRTHLLDHMKIHAGEKCSCSVCGKRLFKYSLVRHMKSHTREPIQKPYSCAECGKRFEQRQSLGLHMRIHTGEKPFSCSVCGKSFTHSGNLKRHMTVHTGEKPFSCSICGKSFAQNGNLKQHMTVHTGEKLFSCSICGRSFTQSGTLKRHLTVHLREEQHSCSVCHQRFTELASLNDHRCEVSYLF</sequence>
<dbReference type="GO" id="GO:0001817">
    <property type="term" value="P:regulation of cytokine production"/>
    <property type="evidence" value="ECO:0007669"/>
    <property type="project" value="TreeGrafter"/>
</dbReference>
<evidence type="ECO:0000256" key="3">
    <source>
        <dbReference type="ARBA" id="ARBA00006991"/>
    </source>
</evidence>
<keyword evidence="5" id="KW-0677">Repeat</keyword>
<evidence type="ECO:0000313" key="16">
    <source>
        <dbReference type="Proteomes" id="UP001178508"/>
    </source>
</evidence>
<feature type="compositionally biased region" description="Basic and acidic residues" evidence="13">
    <location>
        <begin position="39"/>
        <end position="48"/>
    </location>
</feature>
<evidence type="ECO:0000256" key="7">
    <source>
        <dbReference type="ARBA" id="ARBA00022833"/>
    </source>
</evidence>
<dbReference type="PANTHER" id="PTHR24399">
    <property type="entry name" value="ZINC FINGER AND BTB DOMAIN-CONTAINING"/>
    <property type="match status" value="1"/>
</dbReference>
<dbReference type="FunFam" id="3.30.160.60:FF:002716">
    <property type="entry name" value="Zinc finger protein 212"/>
    <property type="match status" value="1"/>
</dbReference>
<evidence type="ECO:0000256" key="12">
    <source>
        <dbReference type="PROSITE-ProRule" id="PRU00042"/>
    </source>
</evidence>
<evidence type="ECO:0000256" key="9">
    <source>
        <dbReference type="ARBA" id="ARBA00023125"/>
    </source>
</evidence>
<comment type="similarity">
    <text evidence="3">Belongs to the krueppel C2H2-type zinc-finger protein family.</text>
</comment>
<dbReference type="PANTHER" id="PTHR24399:SF23">
    <property type="entry name" value="C2H2-TYPE DOMAIN-CONTAINING PROTEIN"/>
    <property type="match status" value="1"/>
</dbReference>
<dbReference type="AlphaFoldDB" id="A0AAV1H9X4"/>
<dbReference type="Gene3D" id="3.30.160.60">
    <property type="entry name" value="Classic Zinc Finger"/>
    <property type="match status" value="7"/>
</dbReference>
<dbReference type="InterPro" id="IPR036236">
    <property type="entry name" value="Znf_C2H2_sf"/>
</dbReference>
<feature type="domain" description="C2H2-type" evidence="14">
    <location>
        <begin position="370"/>
        <end position="397"/>
    </location>
</feature>
<keyword evidence="11" id="KW-0539">Nucleus</keyword>
<dbReference type="GO" id="GO:0005654">
    <property type="term" value="C:nucleoplasm"/>
    <property type="evidence" value="ECO:0007669"/>
    <property type="project" value="TreeGrafter"/>
</dbReference>
<feature type="compositionally biased region" description="Basic and acidic residues" evidence="13">
    <location>
        <begin position="152"/>
        <end position="171"/>
    </location>
</feature>
<feature type="domain" description="C2H2-type" evidence="14">
    <location>
        <begin position="398"/>
        <end position="425"/>
    </location>
</feature>
<dbReference type="GO" id="GO:0008270">
    <property type="term" value="F:zinc ion binding"/>
    <property type="evidence" value="ECO:0007669"/>
    <property type="project" value="UniProtKB-KW"/>
</dbReference>
<comment type="function">
    <text evidence="1">May be involved in transcriptional regulation.</text>
</comment>
<keyword evidence="7" id="KW-0862">Zinc</keyword>
<keyword evidence="16" id="KW-1185">Reference proteome</keyword>
<proteinExistence type="inferred from homology"/>
<gene>
    <name evidence="15" type="ORF">XNOV1_A009718</name>
</gene>
<evidence type="ECO:0000256" key="2">
    <source>
        <dbReference type="ARBA" id="ARBA00004123"/>
    </source>
</evidence>
<keyword evidence="6 12" id="KW-0863">Zinc-finger</keyword>
<dbReference type="EMBL" id="OY660884">
    <property type="protein sequence ID" value="CAJ1082827.1"/>
    <property type="molecule type" value="Genomic_DNA"/>
</dbReference>